<gene>
    <name evidence="2" type="ORF">CCR75_001934</name>
</gene>
<protein>
    <recommendedName>
        <fullName evidence="1">Tf2-1-like SH3-like domain-containing protein</fullName>
    </recommendedName>
</protein>
<dbReference type="RefSeq" id="XP_067820824.1">
    <property type="nucleotide sequence ID" value="XM_067960035.1"/>
</dbReference>
<dbReference type="Proteomes" id="UP000294530">
    <property type="component" value="Unassembled WGS sequence"/>
</dbReference>
<reference evidence="2 3" key="1">
    <citation type="journal article" date="2021" name="Genome Biol.">
        <title>AFLAP: assembly-free linkage analysis pipeline using k-mers from genome sequencing data.</title>
        <authorList>
            <person name="Fletcher K."/>
            <person name="Zhang L."/>
            <person name="Gil J."/>
            <person name="Han R."/>
            <person name="Cavanaugh K."/>
            <person name="Michelmore R."/>
        </authorList>
    </citation>
    <scope>NUCLEOTIDE SEQUENCE [LARGE SCALE GENOMIC DNA]</scope>
    <source>
        <strain evidence="2 3">SF5</strain>
    </source>
</reference>
<dbReference type="EMBL" id="SHOA02000059">
    <property type="protein sequence ID" value="TDH71325.1"/>
    <property type="molecule type" value="Genomic_DNA"/>
</dbReference>
<dbReference type="InterPro" id="IPR056924">
    <property type="entry name" value="SH3_Tf2-1"/>
</dbReference>
<dbReference type="KEGG" id="blac:94345706"/>
<evidence type="ECO:0000313" key="2">
    <source>
        <dbReference type="EMBL" id="TDH71325.1"/>
    </source>
</evidence>
<dbReference type="AlphaFoldDB" id="A0A976IH38"/>
<proteinExistence type="predicted"/>
<organism evidence="2 3">
    <name type="scientific">Bremia lactucae</name>
    <name type="common">Lettuce downy mildew</name>
    <dbReference type="NCBI Taxonomy" id="4779"/>
    <lineage>
        <taxon>Eukaryota</taxon>
        <taxon>Sar</taxon>
        <taxon>Stramenopiles</taxon>
        <taxon>Oomycota</taxon>
        <taxon>Peronosporomycetes</taxon>
        <taxon>Peronosporales</taxon>
        <taxon>Peronosporaceae</taxon>
        <taxon>Bremia</taxon>
    </lineage>
</organism>
<feature type="domain" description="Tf2-1-like SH3-like" evidence="1">
    <location>
        <begin position="102"/>
        <end position="143"/>
    </location>
</feature>
<keyword evidence="3" id="KW-1185">Reference proteome</keyword>
<evidence type="ECO:0000313" key="3">
    <source>
        <dbReference type="Proteomes" id="UP000294530"/>
    </source>
</evidence>
<name>A0A976IH38_BRELC</name>
<evidence type="ECO:0000259" key="1">
    <source>
        <dbReference type="Pfam" id="PF24626"/>
    </source>
</evidence>
<dbReference type="OrthoDB" id="162055at2759"/>
<comment type="caution">
    <text evidence="2">The sequence shown here is derived from an EMBL/GenBank/DDBJ whole genome shotgun (WGS) entry which is preliminary data.</text>
</comment>
<accession>A0A976IH38</accession>
<sequence>MAEFADNSCQHARTGMSPFMADLGYKRRAFDDITLLDRPQIPAMLFALSITKSRFSSDVVTLLLQHKQPKNTFTTAIGLMSILLDTLNLDLTQIGAKDRCMLTARFIGTYKIIQRTNPDTYHILLPPAVRLHDEFHVAYLQPYAEDTNDKRLNNMPCLIIRDGTEGNQVRAIIGQRTRHGIRQSKVRWAVTNATCGNQRSTSHKPMA</sequence>
<dbReference type="Pfam" id="PF24626">
    <property type="entry name" value="SH3_Tf2-1"/>
    <property type="match status" value="1"/>
</dbReference>
<dbReference type="GeneID" id="94345706"/>